<evidence type="ECO:0000256" key="4">
    <source>
        <dbReference type="ARBA" id="ARBA00023163"/>
    </source>
</evidence>
<evidence type="ECO:0000313" key="6">
    <source>
        <dbReference type="EMBL" id="CAH9065743.1"/>
    </source>
</evidence>
<evidence type="ECO:0000256" key="1">
    <source>
        <dbReference type="ARBA" id="ARBA00022849"/>
    </source>
</evidence>
<dbReference type="PANTHER" id="PTHR33154">
    <property type="entry name" value="TRANSCRIPTIONAL REGULATOR, ARSR FAMILY"/>
    <property type="match status" value="1"/>
</dbReference>
<dbReference type="NCBIfam" id="NF007528">
    <property type="entry name" value="PRK10141.1"/>
    <property type="match status" value="1"/>
</dbReference>
<feature type="domain" description="HTH arsR-type" evidence="5">
    <location>
        <begin position="1"/>
        <end position="93"/>
    </location>
</feature>
<name>A0A9W4R3Y6_9GAMM</name>
<sequence length="117" mass="13873">MDLLTFYKALADNTRLQCLLLVEQESELCVCEFMAALKLSQPKISRHLAQLRKVGILTDRKHKQWVYYRINEQLPHWVKDIITQTYHHNRAFLRTATEQLNSMGERPERVANFCNNQ</sequence>
<keyword evidence="7" id="KW-1185">Reference proteome</keyword>
<dbReference type="InterPro" id="IPR011991">
    <property type="entry name" value="ArsR-like_HTH"/>
</dbReference>
<dbReference type="PANTHER" id="PTHR33154:SF18">
    <property type="entry name" value="ARSENICAL RESISTANCE OPERON REPRESSOR"/>
    <property type="match status" value="1"/>
</dbReference>
<keyword evidence="4" id="KW-0804">Transcription</keyword>
<dbReference type="NCBIfam" id="NF033788">
    <property type="entry name" value="HTH_metalloreg"/>
    <property type="match status" value="1"/>
</dbReference>
<dbReference type="InterPro" id="IPR036388">
    <property type="entry name" value="WH-like_DNA-bd_sf"/>
</dbReference>
<dbReference type="PRINTS" id="PR00778">
    <property type="entry name" value="HTHARSR"/>
</dbReference>
<dbReference type="RefSeq" id="WP_261627028.1">
    <property type="nucleotide sequence ID" value="NZ_CAMAPC010000022.1"/>
</dbReference>
<evidence type="ECO:0000259" key="5">
    <source>
        <dbReference type="PROSITE" id="PS50987"/>
    </source>
</evidence>
<protein>
    <submittedName>
        <fullName evidence="6">Arsenic resistance transcriptional regulator ArsR1</fullName>
    </submittedName>
</protein>
<evidence type="ECO:0000256" key="3">
    <source>
        <dbReference type="ARBA" id="ARBA00023125"/>
    </source>
</evidence>
<keyword evidence="1" id="KW-0059">Arsenical resistance</keyword>
<keyword evidence="3" id="KW-0238">DNA-binding</keyword>
<dbReference type="InterPro" id="IPR051081">
    <property type="entry name" value="HTH_MetalResp_TranReg"/>
</dbReference>
<evidence type="ECO:0000256" key="2">
    <source>
        <dbReference type="ARBA" id="ARBA00023015"/>
    </source>
</evidence>
<dbReference type="InterPro" id="IPR036390">
    <property type="entry name" value="WH_DNA-bd_sf"/>
</dbReference>
<dbReference type="CDD" id="cd00090">
    <property type="entry name" value="HTH_ARSR"/>
    <property type="match status" value="1"/>
</dbReference>
<dbReference type="Proteomes" id="UP001152467">
    <property type="component" value="Unassembled WGS sequence"/>
</dbReference>
<proteinExistence type="predicted"/>
<keyword evidence="2" id="KW-0805">Transcription regulation</keyword>
<reference evidence="6" key="1">
    <citation type="submission" date="2022-07" db="EMBL/GenBank/DDBJ databases">
        <authorList>
            <person name="Criscuolo A."/>
        </authorList>
    </citation>
    <scope>NUCLEOTIDE SEQUENCE</scope>
    <source>
        <strain evidence="6">CIP111854</strain>
    </source>
</reference>
<dbReference type="GO" id="GO:0046685">
    <property type="term" value="P:response to arsenic-containing substance"/>
    <property type="evidence" value="ECO:0007669"/>
    <property type="project" value="UniProtKB-KW"/>
</dbReference>
<dbReference type="InterPro" id="IPR001845">
    <property type="entry name" value="HTH_ArsR_DNA-bd_dom"/>
</dbReference>
<dbReference type="FunFam" id="1.10.10.10:FF:000279">
    <property type="entry name" value="Transcriptional regulator, ArsR family"/>
    <property type="match status" value="1"/>
</dbReference>
<dbReference type="PROSITE" id="PS50987">
    <property type="entry name" value="HTH_ARSR_2"/>
    <property type="match status" value="1"/>
</dbReference>
<gene>
    <name evidence="6" type="primary">arsR1</name>
    <name evidence="6" type="ORF">PSECIP111854_03745</name>
</gene>
<dbReference type="Gene3D" id="1.10.10.10">
    <property type="entry name" value="Winged helix-like DNA-binding domain superfamily/Winged helix DNA-binding domain"/>
    <property type="match status" value="1"/>
</dbReference>
<organism evidence="6 7">
    <name type="scientific">Pseudoalteromonas holothuriae</name>
    <dbReference type="NCBI Taxonomy" id="2963714"/>
    <lineage>
        <taxon>Bacteria</taxon>
        <taxon>Pseudomonadati</taxon>
        <taxon>Pseudomonadota</taxon>
        <taxon>Gammaproteobacteria</taxon>
        <taxon>Alteromonadales</taxon>
        <taxon>Pseudoalteromonadaceae</taxon>
        <taxon>Pseudoalteromonas</taxon>
    </lineage>
</organism>
<dbReference type="GO" id="GO:0003700">
    <property type="term" value="F:DNA-binding transcription factor activity"/>
    <property type="evidence" value="ECO:0007669"/>
    <property type="project" value="InterPro"/>
</dbReference>
<dbReference type="Pfam" id="PF01022">
    <property type="entry name" value="HTH_5"/>
    <property type="match status" value="1"/>
</dbReference>
<dbReference type="EMBL" id="CAMAPC010000022">
    <property type="protein sequence ID" value="CAH9065743.1"/>
    <property type="molecule type" value="Genomic_DNA"/>
</dbReference>
<dbReference type="SMART" id="SM00418">
    <property type="entry name" value="HTH_ARSR"/>
    <property type="match status" value="1"/>
</dbReference>
<accession>A0A9W4R3Y6</accession>
<dbReference type="AlphaFoldDB" id="A0A9W4R3Y6"/>
<evidence type="ECO:0000313" key="7">
    <source>
        <dbReference type="Proteomes" id="UP001152467"/>
    </source>
</evidence>
<dbReference type="GO" id="GO:0003677">
    <property type="term" value="F:DNA binding"/>
    <property type="evidence" value="ECO:0007669"/>
    <property type="project" value="UniProtKB-KW"/>
</dbReference>
<dbReference type="SUPFAM" id="SSF46785">
    <property type="entry name" value="Winged helix' DNA-binding domain"/>
    <property type="match status" value="1"/>
</dbReference>
<comment type="caution">
    <text evidence="6">The sequence shown here is derived from an EMBL/GenBank/DDBJ whole genome shotgun (WGS) entry which is preliminary data.</text>
</comment>